<dbReference type="EMBL" id="KK034522">
    <property type="protein sequence ID" value="EXL63960.1"/>
    <property type="molecule type" value="Genomic_DNA"/>
</dbReference>
<proteinExistence type="predicted"/>
<dbReference type="AlphaFoldDB" id="X0GK64"/>
<dbReference type="Proteomes" id="UP000030676">
    <property type="component" value="Unassembled WGS sequence"/>
</dbReference>
<protein>
    <submittedName>
        <fullName evidence="2">Uncharacterized protein</fullName>
    </submittedName>
</protein>
<name>X0GK64_FUSOX</name>
<accession>X0GK64</accession>
<reference evidence="2" key="2">
    <citation type="submission" date="2014-03" db="EMBL/GenBank/DDBJ databases">
        <title>The Genome Annotation of Fusarium oxysporum PHW808.</title>
        <authorList>
            <consortium name="The Broad Institute Genomics Platform"/>
            <person name="Ma L.-J."/>
            <person name="Corby-Kistler H."/>
            <person name="Broz K."/>
            <person name="Gale L.R."/>
            <person name="Jonkers W."/>
            <person name="O'Donnell K."/>
            <person name="Ploetz R."/>
            <person name="Steinberg C."/>
            <person name="Schwartz D.C."/>
            <person name="VanEtten H."/>
            <person name="Zhou S."/>
            <person name="Young S.K."/>
            <person name="Zeng Q."/>
            <person name="Gargeya S."/>
            <person name="Fitzgerald M."/>
            <person name="Abouelleil A."/>
            <person name="Alvarado L."/>
            <person name="Chapman S.B."/>
            <person name="Gainer-Dewar J."/>
            <person name="Goldberg J."/>
            <person name="Griggs A."/>
            <person name="Gujja S."/>
            <person name="Hansen M."/>
            <person name="Howarth C."/>
            <person name="Imamovic A."/>
            <person name="Ireland A."/>
            <person name="Larimer J."/>
            <person name="McCowan C."/>
            <person name="Murphy C."/>
            <person name="Pearson M."/>
            <person name="Poon T.W."/>
            <person name="Priest M."/>
            <person name="Roberts A."/>
            <person name="Saif S."/>
            <person name="Shea T."/>
            <person name="Sykes S."/>
            <person name="Wortman J."/>
            <person name="Nusbaum C."/>
            <person name="Birren B."/>
        </authorList>
    </citation>
    <scope>NUCLEOTIDE SEQUENCE</scope>
    <source>
        <strain evidence="2">54008</strain>
    </source>
</reference>
<sequence length="65" mass="7300">MVVNKPAISSWIWFGTTISNTWDNSHWFPADLVVFYPLITLRLLSTLSGLNKTSSHALPSLRLKG</sequence>
<dbReference type="HOGENOM" id="CLU_2849805_0_0_1"/>
<gene>
    <name evidence="2" type="ORF">FOPG_19703</name>
    <name evidence="1" type="ORF">FOPG_19770</name>
</gene>
<dbReference type="EMBL" id="KK034439">
    <property type="protein sequence ID" value="EXL64027.1"/>
    <property type="molecule type" value="Genomic_DNA"/>
</dbReference>
<evidence type="ECO:0000313" key="2">
    <source>
        <dbReference type="EMBL" id="EXL64027.1"/>
    </source>
</evidence>
<reference evidence="2" key="1">
    <citation type="submission" date="2011-11" db="EMBL/GenBank/DDBJ databases">
        <title>The Genome Sequence of Fusarium oxysporum PHW808.</title>
        <authorList>
            <consortium name="The Broad Institute Genome Sequencing Platform"/>
            <person name="Ma L.-J."/>
            <person name="Gale L.R."/>
            <person name="Schwartz D.C."/>
            <person name="Zhou S."/>
            <person name="Corby-Kistler H."/>
            <person name="Young S.K."/>
            <person name="Zeng Q."/>
            <person name="Gargeya S."/>
            <person name="Fitzgerald M."/>
            <person name="Haas B."/>
            <person name="Abouelleil A."/>
            <person name="Alvarado L."/>
            <person name="Arachchi H.M."/>
            <person name="Berlin A."/>
            <person name="Brown A."/>
            <person name="Chapman S.B."/>
            <person name="Chen Z."/>
            <person name="Dunbar C."/>
            <person name="Freedman E."/>
            <person name="Gearin G."/>
            <person name="Goldberg J."/>
            <person name="Griggs A."/>
            <person name="Gujja S."/>
            <person name="Heiman D."/>
            <person name="Howarth C."/>
            <person name="Larson L."/>
            <person name="Lui A."/>
            <person name="MacDonald P.J.P."/>
            <person name="Montmayeur A."/>
            <person name="Murphy C."/>
            <person name="Neiman D."/>
            <person name="Pearson M."/>
            <person name="Priest M."/>
            <person name="Roberts A."/>
            <person name="Saif S."/>
            <person name="Shea T."/>
            <person name="Shenoy N."/>
            <person name="Sisk P."/>
            <person name="Stolte C."/>
            <person name="Sykes S."/>
            <person name="Wortman J."/>
            <person name="Nusbaum C."/>
            <person name="Birren B."/>
        </authorList>
    </citation>
    <scope>NUCLEOTIDE SEQUENCE [LARGE SCALE GENOMIC DNA]</scope>
    <source>
        <strain evidence="2">54008</strain>
    </source>
</reference>
<organism evidence="2">
    <name type="scientific">Fusarium oxysporum f. sp. conglutinans race 2 54008</name>
    <dbReference type="NCBI Taxonomy" id="1089457"/>
    <lineage>
        <taxon>Eukaryota</taxon>
        <taxon>Fungi</taxon>
        <taxon>Dikarya</taxon>
        <taxon>Ascomycota</taxon>
        <taxon>Pezizomycotina</taxon>
        <taxon>Sordariomycetes</taxon>
        <taxon>Hypocreomycetidae</taxon>
        <taxon>Hypocreales</taxon>
        <taxon>Nectriaceae</taxon>
        <taxon>Fusarium</taxon>
        <taxon>Fusarium oxysporum species complex</taxon>
    </lineage>
</organism>
<evidence type="ECO:0000313" key="1">
    <source>
        <dbReference type="EMBL" id="EXL63960.1"/>
    </source>
</evidence>